<dbReference type="EMBL" id="JAWZYT010000676">
    <property type="protein sequence ID" value="KAK4320300.1"/>
    <property type="molecule type" value="Genomic_DNA"/>
</dbReference>
<dbReference type="Proteomes" id="UP001292094">
    <property type="component" value="Unassembled WGS sequence"/>
</dbReference>
<keyword evidence="2" id="KW-1185">Reference proteome</keyword>
<accession>A0AAE1UIJ1</accession>
<protein>
    <submittedName>
        <fullName evidence="1">Uncharacterized protein</fullName>
    </submittedName>
</protein>
<organism evidence="1 2">
    <name type="scientific">Petrolisthes manimaculis</name>
    <dbReference type="NCBI Taxonomy" id="1843537"/>
    <lineage>
        <taxon>Eukaryota</taxon>
        <taxon>Metazoa</taxon>
        <taxon>Ecdysozoa</taxon>
        <taxon>Arthropoda</taxon>
        <taxon>Crustacea</taxon>
        <taxon>Multicrustacea</taxon>
        <taxon>Malacostraca</taxon>
        <taxon>Eumalacostraca</taxon>
        <taxon>Eucarida</taxon>
        <taxon>Decapoda</taxon>
        <taxon>Pleocyemata</taxon>
        <taxon>Anomura</taxon>
        <taxon>Galatheoidea</taxon>
        <taxon>Porcellanidae</taxon>
        <taxon>Petrolisthes</taxon>
    </lineage>
</organism>
<proteinExistence type="predicted"/>
<dbReference type="AlphaFoldDB" id="A0AAE1UIJ1"/>
<evidence type="ECO:0000313" key="2">
    <source>
        <dbReference type="Proteomes" id="UP001292094"/>
    </source>
</evidence>
<gene>
    <name evidence="1" type="ORF">Pmani_008807</name>
</gene>
<reference evidence="1" key="1">
    <citation type="submission" date="2023-11" db="EMBL/GenBank/DDBJ databases">
        <title>Genome assemblies of two species of porcelain crab, Petrolisthes cinctipes and Petrolisthes manimaculis (Anomura: Porcellanidae).</title>
        <authorList>
            <person name="Angst P."/>
        </authorList>
    </citation>
    <scope>NUCLEOTIDE SEQUENCE</scope>
    <source>
        <strain evidence="1">PB745_02</strain>
        <tissue evidence="1">Gill</tissue>
    </source>
</reference>
<name>A0AAE1UIJ1_9EUCA</name>
<comment type="caution">
    <text evidence="1">The sequence shown here is derived from an EMBL/GenBank/DDBJ whole genome shotgun (WGS) entry which is preliminary data.</text>
</comment>
<sequence length="86" mass="8948">MQVCCGSKLSPRDGSVVLSSLVSITSTSTEARQSVLVSGDRCAGTYEVVVTLSCKAVTATGGYWVDLRRDVAAVASVVSGKERGDY</sequence>
<evidence type="ECO:0000313" key="1">
    <source>
        <dbReference type="EMBL" id="KAK4320300.1"/>
    </source>
</evidence>